<comment type="subcellular location">
    <subcellularLocation>
        <location evidence="7">Cell membrane</location>
        <topology evidence="7">Multi-pass membrane protein</topology>
    </subcellularLocation>
    <subcellularLocation>
        <location evidence="1">Membrane</location>
    </subcellularLocation>
</comment>
<feature type="transmembrane region" description="Helical" evidence="8">
    <location>
        <begin position="62"/>
        <end position="86"/>
    </location>
</feature>
<dbReference type="RefSeq" id="WP_015851369.1">
    <property type="nucleotide sequence ID" value="NC_012881.1"/>
</dbReference>
<keyword evidence="6 8" id="KW-0472">Membrane</keyword>
<dbReference type="GO" id="GO:0005886">
    <property type="term" value="C:plasma membrane"/>
    <property type="evidence" value="ECO:0007669"/>
    <property type="project" value="UniProtKB-SubCell"/>
</dbReference>
<proteinExistence type="inferred from homology"/>
<evidence type="ECO:0000313" key="9">
    <source>
        <dbReference type="EMBL" id="ACS79551.1"/>
    </source>
</evidence>
<feature type="transmembrane region" description="Helical" evidence="8">
    <location>
        <begin position="92"/>
        <end position="113"/>
    </location>
</feature>
<evidence type="ECO:0000256" key="3">
    <source>
        <dbReference type="ARBA" id="ARBA00022448"/>
    </source>
</evidence>
<dbReference type="EMBL" id="CP001649">
    <property type="protein sequence ID" value="ACS79551.1"/>
    <property type="molecule type" value="Genomic_DNA"/>
</dbReference>
<name>C6BS75_MARSD</name>
<dbReference type="EC" id="7.1.1.-" evidence="7"/>
<evidence type="ECO:0000256" key="5">
    <source>
        <dbReference type="ARBA" id="ARBA00022989"/>
    </source>
</evidence>
<dbReference type="InterPro" id="IPR000440">
    <property type="entry name" value="NADH_UbQ/plastoQ_OxRdtase_su3"/>
</dbReference>
<dbReference type="eggNOG" id="COG0838">
    <property type="taxonomic scope" value="Bacteria"/>
</dbReference>
<evidence type="ECO:0000256" key="7">
    <source>
        <dbReference type="RuleBase" id="RU003639"/>
    </source>
</evidence>
<keyword evidence="7" id="KW-0874">Quinone</keyword>
<evidence type="ECO:0000256" key="6">
    <source>
        <dbReference type="ARBA" id="ARBA00023136"/>
    </source>
</evidence>
<evidence type="ECO:0000256" key="2">
    <source>
        <dbReference type="ARBA" id="ARBA00008472"/>
    </source>
</evidence>
<dbReference type="GO" id="GO:0048038">
    <property type="term" value="F:quinone binding"/>
    <property type="evidence" value="ECO:0007669"/>
    <property type="project" value="UniProtKB-KW"/>
</dbReference>
<comment type="catalytic activity">
    <reaction evidence="7">
        <text>a quinone + NADH + 5 H(+)(in) = a quinol + NAD(+) + 4 H(+)(out)</text>
        <dbReference type="Rhea" id="RHEA:57888"/>
        <dbReference type="ChEBI" id="CHEBI:15378"/>
        <dbReference type="ChEBI" id="CHEBI:24646"/>
        <dbReference type="ChEBI" id="CHEBI:57540"/>
        <dbReference type="ChEBI" id="CHEBI:57945"/>
        <dbReference type="ChEBI" id="CHEBI:132124"/>
    </reaction>
</comment>
<gene>
    <name evidence="9" type="ordered locus">Desal_1489</name>
</gene>
<keyword evidence="9" id="KW-0830">Ubiquinone</keyword>
<dbReference type="AlphaFoldDB" id="C6BS75"/>
<dbReference type="KEGG" id="dsa:Desal_1489"/>
<dbReference type="Proteomes" id="UP000002601">
    <property type="component" value="Chromosome"/>
</dbReference>
<accession>C6BS75</accession>
<dbReference type="HOGENOM" id="CLU_119549_1_2_7"/>
<organism evidence="9 10">
    <name type="scientific">Maridesulfovibrio salexigens (strain ATCC 14822 / DSM 2638 / NCIMB 8403 / VKM B-1763)</name>
    <name type="common">Desulfovibrio salexigens</name>
    <dbReference type="NCBI Taxonomy" id="526222"/>
    <lineage>
        <taxon>Bacteria</taxon>
        <taxon>Pseudomonadati</taxon>
        <taxon>Thermodesulfobacteriota</taxon>
        <taxon>Desulfovibrionia</taxon>
        <taxon>Desulfovibrionales</taxon>
        <taxon>Desulfovibrionaceae</taxon>
        <taxon>Maridesulfovibrio</taxon>
    </lineage>
</organism>
<keyword evidence="7" id="KW-0520">NAD</keyword>
<evidence type="ECO:0000256" key="4">
    <source>
        <dbReference type="ARBA" id="ARBA00022692"/>
    </source>
</evidence>
<sequence length="125" mass="14270">MVFTWLQFAIFMFLIGGLLFAGGPLILSALVHPRAKGGDMGMSYECGMKPHGRAWNQFGISYYVYALLFLAFDVDVLYLFPVSVWYPHTDGMFYFIEVAGFLSVLAIAIIYFWKKGVFTWPRKIS</sequence>
<keyword evidence="3" id="KW-0813">Transport</keyword>
<dbReference type="GO" id="GO:0008137">
    <property type="term" value="F:NADH dehydrogenase (ubiquinone) activity"/>
    <property type="evidence" value="ECO:0007669"/>
    <property type="project" value="InterPro"/>
</dbReference>
<reference evidence="9 10" key="1">
    <citation type="submission" date="2009-06" db="EMBL/GenBank/DDBJ databases">
        <title>Complete sequence of Desulfovibrio salexigens DSM 2638.</title>
        <authorList>
            <consortium name="US DOE Joint Genome Institute"/>
            <person name="Lucas S."/>
            <person name="Copeland A."/>
            <person name="Lapidus A."/>
            <person name="Glavina del Rio T."/>
            <person name="Tice H."/>
            <person name="Bruce D."/>
            <person name="Goodwin L."/>
            <person name="Pitluck S."/>
            <person name="Munk A.C."/>
            <person name="Brettin T."/>
            <person name="Detter J.C."/>
            <person name="Han C."/>
            <person name="Tapia R."/>
            <person name="Larimer F."/>
            <person name="Land M."/>
            <person name="Hauser L."/>
            <person name="Kyrpides N."/>
            <person name="Anderson I."/>
            <person name="Wall J.D."/>
            <person name="Arkin A.P."/>
            <person name="Dehal P."/>
            <person name="Chivian D."/>
            <person name="Giles B."/>
            <person name="Hazen T.C."/>
        </authorList>
    </citation>
    <scope>NUCLEOTIDE SEQUENCE [LARGE SCALE GENOMIC DNA]</scope>
    <source>
        <strain evidence="10">ATCC 14822 / DSM 2638 / NCIMB 8403 / VKM B-1763</strain>
    </source>
</reference>
<keyword evidence="10" id="KW-1185">Reference proteome</keyword>
<keyword evidence="4 7" id="KW-0812">Transmembrane</keyword>
<protein>
    <recommendedName>
        <fullName evidence="7">NADH-quinone oxidoreductase subunit</fullName>
        <ecNumber evidence="7">7.1.1.-</ecNumber>
    </recommendedName>
</protein>
<evidence type="ECO:0000256" key="8">
    <source>
        <dbReference type="SAM" id="Phobius"/>
    </source>
</evidence>
<dbReference type="InterPro" id="IPR038430">
    <property type="entry name" value="NDAH_ubi_oxred_su3_sf"/>
</dbReference>
<keyword evidence="5 8" id="KW-1133">Transmembrane helix</keyword>
<dbReference type="STRING" id="526222.Desal_1489"/>
<feature type="transmembrane region" description="Helical" evidence="8">
    <location>
        <begin position="6"/>
        <end position="31"/>
    </location>
</feature>
<dbReference type="PANTHER" id="PTHR11058">
    <property type="entry name" value="NADH-UBIQUINONE OXIDOREDUCTASE CHAIN 3"/>
    <property type="match status" value="1"/>
</dbReference>
<evidence type="ECO:0000256" key="1">
    <source>
        <dbReference type="ARBA" id="ARBA00004370"/>
    </source>
</evidence>
<comment type="function">
    <text evidence="7">NDH-1 shuttles electrons from NADH, via FMN and iron-sulfur (Fe-S) centers, to quinones in the respiratory chain.</text>
</comment>
<evidence type="ECO:0000313" key="10">
    <source>
        <dbReference type="Proteomes" id="UP000002601"/>
    </source>
</evidence>
<dbReference type="Pfam" id="PF00507">
    <property type="entry name" value="Oxidored_q4"/>
    <property type="match status" value="1"/>
</dbReference>
<comment type="similarity">
    <text evidence="2 7">Belongs to the complex I subunit 3 family.</text>
</comment>
<dbReference type="PANTHER" id="PTHR11058:SF9">
    <property type="entry name" value="NADH-UBIQUINONE OXIDOREDUCTASE CHAIN 3"/>
    <property type="match status" value="1"/>
</dbReference>
<dbReference type="OrthoDB" id="9791970at2"/>
<dbReference type="Gene3D" id="1.20.58.1610">
    <property type="entry name" value="NADH:ubiquinone/plastoquinone oxidoreductase, chain 3"/>
    <property type="match status" value="1"/>
</dbReference>
<dbReference type="GO" id="GO:0030964">
    <property type="term" value="C:NADH dehydrogenase complex"/>
    <property type="evidence" value="ECO:0007669"/>
    <property type="project" value="TreeGrafter"/>
</dbReference>